<dbReference type="AlphaFoldDB" id="A0A645HS39"/>
<name>A0A645HS39_9ZZZZ</name>
<accession>A0A645HS39</accession>
<comment type="caution">
    <text evidence="1">The sequence shown here is derived from an EMBL/GenBank/DDBJ whole genome shotgun (WGS) entry which is preliminary data.</text>
</comment>
<proteinExistence type="predicted"/>
<gene>
    <name evidence="1" type="ORF">SDC9_188569</name>
</gene>
<organism evidence="1">
    <name type="scientific">bioreactor metagenome</name>
    <dbReference type="NCBI Taxonomy" id="1076179"/>
    <lineage>
        <taxon>unclassified sequences</taxon>
        <taxon>metagenomes</taxon>
        <taxon>ecological metagenomes</taxon>
    </lineage>
</organism>
<evidence type="ECO:0000313" key="1">
    <source>
        <dbReference type="EMBL" id="MPN41029.1"/>
    </source>
</evidence>
<reference evidence="1" key="1">
    <citation type="submission" date="2019-08" db="EMBL/GenBank/DDBJ databases">
        <authorList>
            <person name="Kucharzyk K."/>
            <person name="Murdoch R.W."/>
            <person name="Higgins S."/>
            <person name="Loffler F."/>
        </authorList>
    </citation>
    <scope>NUCLEOTIDE SEQUENCE</scope>
</reference>
<protein>
    <submittedName>
        <fullName evidence="1">Uncharacterized protein</fullName>
    </submittedName>
</protein>
<dbReference type="EMBL" id="VSSQ01097837">
    <property type="protein sequence ID" value="MPN41029.1"/>
    <property type="molecule type" value="Genomic_DNA"/>
</dbReference>
<sequence length="98" mass="11123">MPFMPLVTTQCHDMVFIVGIFKTPSVLPKIYRSLYNKSATMMFAYLSGKTMLLVSLTGIQQKLQEILNVISLIENACRVNEVFFTYSKGGTYDDIWGN</sequence>